<feature type="transmembrane region" description="Helical" evidence="2">
    <location>
        <begin position="460"/>
        <end position="476"/>
    </location>
</feature>
<evidence type="ECO:0000256" key="2">
    <source>
        <dbReference type="SAM" id="Phobius"/>
    </source>
</evidence>
<feature type="transmembrane region" description="Helical" evidence="2">
    <location>
        <begin position="640"/>
        <end position="662"/>
    </location>
</feature>
<reference evidence="3 4" key="1">
    <citation type="journal article" date="2003" name="PLoS Biol.">
        <title>The genome sequence of Caenorhabditis briggsae: a platform for comparative genomics.</title>
        <authorList>
            <person name="Stein L.D."/>
            <person name="Bao Z."/>
            <person name="Blasiar D."/>
            <person name="Blumenthal T."/>
            <person name="Brent M.R."/>
            <person name="Chen N."/>
            <person name="Chinwalla A."/>
            <person name="Clarke L."/>
            <person name="Clee C."/>
            <person name="Coghlan A."/>
            <person name="Coulson A."/>
            <person name="D'Eustachio P."/>
            <person name="Fitch D.H."/>
            <person name="Fulton L.A."/>
            <person name="Fulton R.E."/>
            <person name="Griffiths-Jones S."/>
            <person name="Harris T.W."/>
            <person name="Hillier L.W."/>
            <person name="Kamath R."/>
            <person name="Kuwabara P.E."/>
            <person name="Mardis E.R."/>
            <person name="Marra M.A."/>
            <person name="Miner T.L."/>
            <person name="Minx P."/>
            <person name="Mullikin J.C."/>
            <person name="Plumb R.W."/>
            <person name="Rogers J."/>
            <person name="Schein J.E."/>
            <person name="Sohrmann M."/>
            <person name="Spieth J."/>
            <person name="Stajich J.E."/>
            <person name="Wei C."/>
            <person name="Willey D."/>
            <person name="Wilson R.K."/>
            <person name="Durbin R."/>
            <person name="Waterston R.H."/>
        </authorList>
    </citation>
    <scope>NUCLEOTIDE SEQUENCE [LARGE SCALE GENOMIC DNA]</scope>
    <source>
        <strain evidence="3 4">AF16</strain>
    </source>
</reference>
<reference evidence="3 4" key="2">
    <citation type="journal article" date="2011" name="PLoS Genet.">
        <title>Caenorhabditis briggsae recombinant inbred line genotypes reveal inter-strain incompatibility and the evolution of recombination.</title>
        <authorList>
            <person name="Ross J.A."/>
            <person name="Koboldt D.C."/>
            <person name="Staisch J.E."/>
            <person name="Chamberlin H.M."/>
            <person name="Gupta B.P."/>
            <person name="Miller R.D."/>
            <person name="Baird S.E."/>
            <person name="Haag E.S."/>
        </authorList>
    </citation>
    <scope>NUCLEOTIDE SEQUENCE [LARGE SCALE GENOMIC DNA]</scope>
    <source>
        <strain evidence="3 4">AF16</strain>
    </source>
</reference>
<dbReference type="InParanoid" id="A8WTQ8"/>
<evidence type="ECO:0000313" key="5">
    <source>
        <dbReference type="WormBase" id="CBG02690"/>
    </source>
</evidence>
<evidence type="ECO:0000313" key="3">
    <source>
        <dbReference type="EMBL" id="CAP23870.1"/>
    </source>
</evidence>
<dbReference type="SUPFAM" id="SSF50156">
    <property type="entry name" value="PDZ domain-like"/>
    <property type="match status" value="1"/>
</dbReference>
<evidence type="ECO:0000256" key="1">
    <source>
        <dbReference type="SAM" id="MobiDB-lite"/>
    </source>
</evidence>
<dbReference type="PANTHER" id="PTHR31327:SF5">
    <property type="entry name" value="PDZ DOMAIN-CONTAINING PROTEIN"/>
    <property type="match status" value="1"/>
</dbReference>
<accession>A8WTQ8</accession>
<name>A8WTQ8_CAEBR</name>
<gene>
    <name evidence="5" type="primary">mpz-3</name>
    <name evidence="5" type="synonym">mpz-6</name>
    <name evidence="3 5" type="ORF">CBG02690</name>
    <name evidence="3" type="ORF">CBG_02690</name>
</gene>
<dbReference type="HOGENOM" id="CLU_394429_0_0_1"/>
<dbReference type="eggNOG" id="ENOG502ST8U">
    <property type="taxonomic scope" value="Eukaryota"/>
</dbReference>
<sequence length="699" mass="77977">MATTNNSFHVKGKEEVQFDRKNVVVACDVVNGKITYVDVSSQLMGVLFAGDEILNVNGGVNIKTTADFIRAISAKLPGKVTIEFMRDDHCLVSEKQLPPRRPNTQMTELTLTYRGGAATGIIIHRMAFDPKTVTIAMVQSASNACHYVKDGDILVKVNDIYVLDRDAARKLFYASVNNTKTVRLTLERSTTTDPLGPAPPPPDGVPTTAVPGGVKKTGNSMMLPPPQPPQGKTSNFMWSLLPPDVLEIMKANKDFYKKMCKNPPCVITTSNPSQPVPATLPSDPPEVRIPYTQSPKPLKMTPQPVASYLFLREKIREPFEINKICHSLRLSLPHSLFFFFSFSLSFSLSVTQRRPAAGAAWYRLCVSACPCPAVRPIFTTTCLRNWTKQCDVLVLLPLSFLLLCTPLERMPTFSPLAATNEKIRPLDAIWNEEDDEEQAPVAQNRSCVLKVINNSYAQHIKLFVLAFVALIHFWYLNEFLVKFAAFDKMAQDVRYVKPYGTNYANDYLSIQYTHQALIDYKKNLWLTVGAMCASLAATASLLTIYSSPHDGYNRAATNLIRIFDFSSFLFITFLLFARISYAIRLSTNAQPSLRAASRISQTIFDEFGATLDCRLHPTMDEKNCASEIVTSAFPLHFLEYLVILCVLTAAYIGLAYLIEWCIRHYFPPTHEKLTPISAISRNLVASSRCSSDNSVLIAA</sequence>
<keyword evidence="2" id="KW-0472">Membrane</keyword>
<dbReference type="InterPro" id="IPR040264">
    <property type="entry name" value="T15H9.4-like"/>
</dbReference>
<evidence type="ECO:0000313" key="4">
    <source>
        <dbReference type="Proteomes" id="UP000008549"/>
    </source>
</evidence>
<dbReference type="AlphaFoldDB" id="A8WTQ8"/>
<dbReference type="WormBase" id="CBG02690">
    <property type="protein sequence ID" value="CBP49444"/>
    <property type="gene ID" value="WBGene00025699"/>
    <property type="gene designation" value="Cbr-mpz-3"/>
</dbReference>
<keyword evidence="4" id="KW-1185">Reference proteome</keyword>
<protein>
    <submittedName>
        <fullName evidence="3">Protein CBG02690</fullName>
    </submittedName>
</protein>
<dbReference type="Proteomes" id="UP000008549">
    <property type="component" value="Unassembled WGS sequence"/>
</dbReference>
<dbReference type="CTD" id="8572471"/>
<proteinExistence type="predicted"/>
<dbReference type="RefSeq" id="XP_002630956.1">
    <property type="nucleotide sequence ID" value="XM_002630910.1"/>
</dbReference>
<feature type="region of interest" description="Disordered" evidence="1">
    <location>
        <begin position="188"/>
        <end position="207"/>
    </location>
</feature>
<dbReference type="KEGG" id="cbr:CBG_02690"/>
<feature type="transmembrane region" description="Helical" evidence="2">
    <location>
        <begin position="524"/>
        <end position="545"/>
    </location>
</feature>
<dbReference type="PANTHER" id="PTHR31327">
    <property type="entry name" value="SPERM MEIOSIS PDZ DOMAIN CONTAINING PROTEINS-RELATED"/>
    <property type="match status" value="1"/>
</dbReference>
<organism evidence="3 4">
    <name type="scientific">Caenorhabditis briggsae</name>
    <dbReference type="NCBI Taxonomy" id="6238"/>
    <lineage>
        <taxon>Eukaryota</taxon>
        <taxon>Metazoa</taxon>
        <taxon>Ecdysozoa</taxon>
        <taxon>Nematoda</taxon>
        <taxon>Chromadorea</taxon>
        <taxon>Rhabditida</taxon>
        <taxon>Rhabditina</taxon>
        <taxon>Rhabditomorpha</taxon>
        <taxon>Rhabditoidea</taxon>
        <taxon>Rhabditidae</taxon>
        <taxon>Peloderinae</taxon>
        <taxon>Caenorhabditis</taxon>
    </lineage>
</organism>
<dbReference type="GeneID" id="8572471"/>
<feature type="transmembrane region" description="Helical" evidence="2">
    <location>
        <begin position="565"/>
        <end position="583"/>
    </location>
</feature>
<keyword evidence="2" id="KW-0812">Transmembrane</keyword>
<dbReference type="EMBL" id="HE601438">
    <property type="protein sequence ID" value="CAP23870.1"/>
    <property type="molecule type" value="Genomic_DNA"/>
</dbReference>
<keyword evidence="2" id="KW-1133">Transmembrane helix</keyword>
<dbReference type="InterPro" id="IPR036034">
    <property type="entry name" value="PDZ_sf"/>
</dbReference>